<sequence>MVCAESAFAPPLSFVRRAAAADNKRKAPSLTPLQHSVITFGSHRNAPYLDPLSTIVEGTRTGEVRVVDSGGKRRSQDEFLTEQKKIRQLGAELQRAVEKLRIKNDEGHKLRRKAAMVQLQLGEEVERRTYTAHNLLELMEMQGTCMRAINAELRRLLQAAWEERDTAVRNFGDERAARVSDEHTQKKINTLQIENDDLRQQLEEARRAKGGLEEACERLQGEKEGHETNFAKLRQKLELDLMRTQAQLQGVNKDLAEARSTMKESDALLQQVRLFIQMICQPDFYVVRDRSLEPVDKNRPGPTGFVLVPLTVLLQGYTLLSPSCRQNVIDSYRAQLS</sequence>
<evidence type="ECO:0000313" key="3">
    <source>
        <dbReference type="Proteomes" id="UP000031737"/>
    </source>
</evidence>
<feature type="coiled-coil region" evidence="1">
    <location>
        <begin position="181"/>
        <end position="261"/>
    </location>
</feature>
<gene>
    <name evidence="2" type="ORF">TRSC58_02810</name>
</gene>
<evidence type="ECO:0000313" key="2">
    <source>
        <dbReference type="EMBL" id="ESL09467.1"/>
    </source>
</evidence>
<dbReference type="VEuPathDB" id="TriTrypDB:TRSC58_02810"/>
<keyword evidence="1" id="KW-0175">Coiled coil</keyword>
<name>A0A061J837_TRYRA</name>
<proteinExistence type="predicted"/>
<protein>
    <submittedName>
        <fullName evidence="2">Uncharacterized protein</fullName>
    </submittedName>
</protein>
<reference evidence="2 3" key="1">
    <citation type="submission" date="2013-07" db="EMBL/GenBank/DDBJ databases">
        <authorList>
            <person name="Stoco P.H."/>
            <person name="Wagner G."/>
            <person name="Gerber A."/>
            <person name="Zaha A."/>
            <person name="Thompson C."/>
            <person name="Bartholomeu D.C."/>
            <person name="Luckemeyer D.D."/>
            <person name="Bahia D."/>
            <person name="Loreto E."/>
            <person name="Prestes E.B."/>
            <person name="Lima F.M."/>
            <person name="Rodrigues-Luiz G."/>
            <person name="Vallejo G.A."/>
            <person name="Filho J.F."/>
            <person name="Monteiro K.M."/>
            <person name="Tyler K.M."/>
            <person name="de Almeida L.G."/>
            <person name="Ortiz M.F."/>
            <person name="Siervo M.A."/>
            <person name="de Moraes M.H."/>
            <person name="Cunha O.L."/>
            <person name="Mendonca-Neto R."/>
            <person name="Silva R."/>
            <person name="Teixeira S.M."/>
            <person name="Murta S.M."/>
            <person name="Sincero T.C."/>
            <person name="Mendes T.A."/>
            <person name="Urmenyi T.P."/>
            <person name="Silva V.G."/>
            <person name="da Rocha W.D."/>
            <person name="Andersson B."/>
            <person name="Romanha A.J."/>
            <person name="Steindel M."/>
            <person name="de Vasconcelos A.T."/>
            <person name="Grisard E.C."/>
        </authorList>
    </citation>
    <scope>NUCLEOTIDE SEQUENCE [LARGE SCALE GENOMIC DNA]</scope>
    <source>
        <strain evidence="2 3">SC58</strain>
    </source>
</reference>
<dbReference type="Proteomes" id="UP000031737">
    <property type="component" value="Unassembled WGS sequence"/>
</dbReference>
<organism evidence="2 3">
    <name type="scientific">Trypanosoma rangeli SC58</name>
    <dbReference type="NCBI Taxonomy" id="429131"/>
    <lineage>
        <taxon>Eukaryota</taxon>
        <taxon>Discoba</taxon>
        <taxon>Euglenozoa</taxon>
        <taxon>Kinetoplastea</taxon>
        <taxon>Metakinetoplastina</taxon>
        <taxon>Trypanosomatida</taxon>
        <taxon>Trypanosomatidae</taxon>
        <taxon>Trypanosoma</taxon>
        <taxon>Herpetosoma</taxon>
    </lineage>
</organism>
<dbReference type="EMBL" id="AUPL01002810">
    <property type="protein sequence ID" value="ESL09467.1"/>
    <property type="molecule type" value="Genomic_DNA"/>
</dbReference>
<comment type="caution">
    <text evidence="2">The sequence shown here is derived from an EMBL/GenBank/DDBJ whole genome shotgun (WGS) entry which is preliminary data.</text>
</comment>
<dbReference type="AlphaFoldDB" id="A0A061J837"/>
<dbReference type="OrthoDB" id="263686at2759"/>
<accession>A0A061J837</accession>
<keyword evidence="3" id="KW-1185">Reference proteome</keyword>
<evidence type="ECO:0000256" key="1">
    <source>
        <dbReference type="SAM" id="Coils"/>
    </source>
</evidence>